<protein>
    <submittedName>
        <fullName evidence="1">Uncharacterized protein</fullName>
    </submittedName>
</protein>
<organism evidence="1 2">
    <name type="scientific">Ceraceosorus bombacis</name>
    <dbReference type="NCBI Taxonomy" id="401625"/>
    <lineage>
        <taxon>Eukaryota</taxon>
        <taxon>Fungi</taxon>
        <taxon>Dikarya</taxon>
        <taxon>Basidiomycota</taxon>
        <taxon>Ustilaginomycotina</taxon>
        <taxon>Exobasidiomycetes</taxon>
        <taxon>Ceraceosorales</taxon>
        <taxon>Ceraceosoraceae</taxon>
        <taxon>Ceraceosorus</taxon>
    </lineage>
</organism>
<evidence type="ECO:0000313" key="2">
    <source>
        <dbReference type="Proteomes" id="UP000054845"/>
    </source>
</evidence>
<dbReference type="AlphaFoldDB" id="A0A0P1BSQ1"/>
<name>A0A0P1BSQ1_9BASI</name>
<keyword evidence="2" id="KW-1185">Reference proteome</keyword>
<dbReference type="Proteomes" id="UP000054845">
    <property type="component" value="Unassembled WGS sequence"/>
</dbReference>
<dbReference type="EMBL" id="CCYA01000276">
    <property type="protein sequence ID" value="CEH18992.1"/>
    <property type="molecule type" value="Genomic_DNA"/>
</dbReference>
<proteinExistence type="predicted"/>
<evidence type="ECO:0000313" key="1">
    <source>
        <dbReference type="EMBL" id="CEH18992.1"/>
    </source>
</evidence>
<accession>A0A0P1BSQ1</accession>
<reference evidence="1 2" key="1">
    <citation type="submission" date="2014-09" db="EMBL/GenBank/DDBJ databases">
        <authorList>
            <person name="Magalhaes I.L.F."/>
            <person name="Oliveira U."/>
            <person name="Santos F.R."/>
            <person name="Vidigal T.H.D.A."/>
            <person name="Brescovit A.D."/>
            <person name="Santos A.J."/>
        </authorList>
    </citation>
    <scope>NUCLEOTIDE SEQUENCE [LARGE SCALE GENOMIC DNA]</scope>
</reference>
<sequence length="181" mass="20259">MSPGSFDPSFVLATPVGEHSAACFDEEPRSSWTTCLDVGSVVLDALDWRQIGARASRGGHRDWQNDEWTGMEARLPSLARCRWSRSICSVLSSRRTHSLIRLRLQLESHLLELDHDELVPGILFVLGFNSPDRNATLIDGAEGKYKAQVDSLDLRVLWRHGSSRHVGQFSSQALRPQIARP</sequence>